<dbReference type="InterPro" id="IPR035965">
    <property type="entry name" value="PAS-like_dom_sf"/>
</dbReference>
<dbReference type="Pfam" id="PF00563">
    <property type="entry name" value="EAL"/>
    <property type="match status" value="1"/>
</dbReference>
<dbReference type="InterPro" id="IPR013656">
    <property type="entry name" value="PAS_4"/>
</dbReference>
<organism evidence="5 6">
    <name type="scientific">Novosphingobium ovatum</name>
    <dbReference type="NCBI Taxonomy" id="1908523"/>
    <lineage>
        <taxon>Bacteria</taxon>
        <taxon>Pseudomonadati</taxon>
        <taxon>Pseudomonadota</taxon>
        <taxon>Alphaproteobacteria</taxon>
        <taxon>Sphingomonadales</taxon>
        <taxon>Sphingomonadaceae</taxon>
        <taxon>Novosphingobium</taxon>
    </lineage>
</organism>
<comment type="caution">
    <text evidence="5">The sequence shown here is derived from an EMBL/GenBank/DDBJ whole genome shotgun (WGS) entry which is preliminary data.</text>
</comment>
<dbReference type="NCBIfam" id="TIGR00254">
    <property type="entry name" value="GGDEF"/>
    <property type="match status" value="1"/>
</dbReference>
<dbReference type="Pfam" id="PF00990">
    <property type="entry name" value="GGDEF"/>
    <property type="match status" value="1"/>
</dbReference>
<dbReference type="InterPro" id="IPR043128">
    <property type="entry name" value="Rev_trsase/Diguanyl_cyclase"/>
</dbReference>
<keyword evidence="1" id="KW-0812">Transmembrane</keyword>
<feature type="domain" description="EAL" evidence="3">
    <location>
        <begin position="526"/>
        <end position="777"/>
    </location>
</feature>
<dbReference type="Gene3D" id="3.30.70.270">
    <property type="match status" value="1"/>
</dbReference>
<evidence type="ECO:0000313" key="5">
    <source>
        <dbReference type="EMBL" id="NBC35621.1"/>
    </source>
</evidence>
<dbReference type="SMART" id="SM00052">
    <property type="entry name" value="EAL"/>
    <property type="match status" value="1"/>
</dbReference>
<dbReference type="InterPro" id="IPR001633">
    <property type="entry name" value="EAL_dom"/>
</dbReference>
<dbReference type="SUPFAM" id="SSF55785">
    <property type="entry name" value="PYP-like sensor domain (PAS domain)"/>
    <property type="match status" value="1"/>
</dbReference>
<accession>A0ABW9XAS2</accession>
<dbReference type="InterPro" id="IPR029787">
    <property type="entry name" value="Nucleotide_cyclase"/>
</dbReference>
<proteinExistence type="predicted"/>
<dbReference type="CDD" id="cd00130">
    <property type="entry name" value="PAS"/>
    <property type="match status" value="1"/>
</dbReference>
<dbReference type="PROSITE" id="PS50887">
    <property type="entry name" value="GGDEF"/>
    <property type="match status" value="1"/>
</dbReference>
<dbReference type="Gene3D" id="3.30.450.20">
    <property type="entry name" value="PAS domain"/>
    <property type="match status" value="1"/>
</dbReference>
<feature type="transmembrane region" description="Helical" evidence="1">
    <location>
        <begin position="52"/>
        <end position="85"/>
    </location>
</feature>
<dbReference type="CDD" id="cd01949">
    <property type="entry name" value="GGDEF"/>
    <property type="match status" value="1"/>
</dbReference>
<dbReference type="PROSITE" id="PS50113">
    <property type="entry name" value="PAC"/>
    <property type="match status" value="1"/>
</dbReference>
<sequence length="791" mass="86293">MNAVDSSPQTRELSIWSVIGLTRHETEEWSRLRGLQYAQLAKVARARLLTQAMAALMTILLFTPVVGYGLIAGWLGALCGSLTYTTRTDWALGDTDQRAMTRQEFWRQALGTVINALVWSVPVVAFAPHAMIHLRFELWTVLAMLMTVSAVMLPTVPLATLLFSGIVGGASVAQFAFGGQPGMAVVSTLFVVSVGVGTISASRLFLMSRLAAERVNEGREVVRLLLREFDEDDANWLWLTDPQRRVRQVSRRFAEALGLAPEQIEGESLIKLISGPHDPNQPADPSLHALSERMKSRESFANLLVRVTVGGQPRWWELTATVRTDEDGKFLGYRGVASDVTDERETTQKITWLAKYDTLTGLPNRMMVTDALGDAVEAAVRGNYPCAFLMMDLDRFKAVNDTQGHPVGDQLLAAVAERLMALMDENALCGRLGGDEFCVVIRDASQKGYVGRLSRDIIASLSAPYHIGNHVLSIGASVGSALGPRDGSTVEEIMHNADFALYRAKQGGRGRHCAFDEGLHVETRARREMEVALRQAIENGELELAFQPEVNAGNDRIICLEALLRWNTREHGQLSPGRFLSLAEESRLILPIGEWVLEEACRLAAQWPANLRVAVNISGRQLLDPHFIDHVVKALSVSTLAPQRLVLEVRESAFQRDAGSVRAMLERVVALGCTVTLDDFGSGPSALTHLCELRYAGLKLDRGLIKGAAAGNPESVAMIRAAVALADNLEMTVTAKGVESETDLDVATGLGCGRIQGSCYGSPMRLSEVEQLFGRTEVLPQPGPDEAIVAV</sequence>
<reference evidence="6" key="1">
    <citation type="submission" date="2020-01" db="EMBL/GenBank/DDBJ databases">
        <title>Sphingomonas sp. strain CSW-10.</title>
        <authorList>
            <person name="Chen W.-M."/>
        </authorList>
    </citation>
    <scope>NUCLEOTIDE SEQUENCE [LARGE SCALE GENOMIC DNA]</scope>
    <source>
        <strain evidence="6">FSY-8</strain>
    </source>
</reference>
<protein>
    <submittedName>
        <fullName evidence="5">EAL domain-containing protein</fullName>
    </submittedName>
</protein>
<evidence type="ECO:0000313" key="6">
    <source>
        <dbReference type="Proteomes" id="UP000753724"/>
    </source>
</evidence>
<keyword evidence="1" id="KW-1133">Transmembrane helix</keyword>
<dbReference type="Proteomes" id="UP000753724">
    <property type="component" value="Unassembled WGS sequence"/>
</dbReference>
<dbReference type="CDD" id="cd01948">
    <property type="entry name" value="EAL"/>
    <property type="match status" value="1"/>
</dbReference>
<dbReference type="PROSITE" id="PS50883">
    <property type="entry name" value="EAL"/>
    <property type="match status" value="1"/>
</dbReference>
<evidence type="ECO:0000259" key="4">
    <source>
        <dbReference type="PROSITE" id="PS50887"/>
    </source>
</evidence>
<evidence type="ECO:0000256" key="1">
    <source>
        <dbReference type="SAM" id="Phobius"/>
    </source>
</evidence>
<feature type="transmembrane region" description="Helical" evidence="1">
    <location>
        <begin position="105"/>
        <end position="126"/>
    </location>
</feature>
<dbReference type="InterPro" id="IPR000014">
    <property type="entry name" value="PAS"/>
</dbReference>
<dbReference type="SMART" id="SM00267">
    <property type="entry name" value="GGDEF"/>
    <property type="match status" value="1"/>
</dbReference>
<dbReference type="EMBL" id="JAAAPO010000001">
    <property type="protein sequence ID" value="NBC35621.1"/>
    <property type="molecule type" value="Genomic_DNA"/>
</dbReference>
<evidence type="ECO:0000259" key="2">
    <source>
        <dbReference type="PROSITE" id="PS50113"/>
    </source>
</evidence>
<feature type="transmembrane region" description="Helical" evidence="1">
    <location>
        <begin position="183"/>
        <end position="206"/>
    </location>
</feature>
<dbReference type="Pfam" id="PF08448">
    <property type="entry name" value="PAS_4"/>
    <property type="match status" value="1"/>
</dbReference>
<feature type="transmembrane region" description="Helical" evidence="1">
    <location>
        <begin position="138"/>
        <end position="163"/>
    </location>
</feature>
<evidence type="ECO:0000259" key="3">
    <source>
        <dbReference type="PROSITE" id="PS50883"/>
    </source>
</evidence>
<keyword evidence="6" id="KW-1185">Reference proteome</keyword>
<name>A0ABW9XAS2_9SPHN</name>
<dbReference type="NCBIfam" id="TIGR00229">
    <property type="entry name" value="sensory_box"/>
    <property type="match status" value="1"/>
</dbReference>
<dbReference type="SUPFAM" id="SSF141868">
    <property type="entry name" value="EAL domain-like"/>
    <property type="match status" value="1"/>
</dbReference>
<dbReference type="RefSeq" id="WP_161716876.1">
    <property type="nucleotide sequence ID" value="NZ_JAAAPO010000001.1"/>
</dbReference>
<dbReference type="InterPro" id="IPR035919">
    <property type="entry name" value="EAL_sf"/>
</dbReference>
<dbReference type="InterPro" id="IPR000700">
    <property type="entry name" value="PAS-assoc_C"/>
</dbReference>
<feature type="domain" description="GGDEF" evidence="4">
    <location>
        <begin position="384"/>
        <end position="517"/>
    </location>
</feature>
<dbReference type="PANTHER" id="PTHR44757">
    <property type="entry name" value="DIGUANYLATE CYCLASE DGCP"/>
    <property type="match status" value="1"/>
</dbReference>
<dbReference type="PANTHER" id="PTHR44757:SF2">
    <property type="entry name" value="BIOFILM ARCHITECTURE MAINTENANCE PROTEIN MBAA"/>
    <property type="match status" value="1"/>
</dbReference>
<dbReference type="SUPFAM" id="SSF55073">
    <property type="entry name" value="Nucleotide cyclase"/>
    <property type="match status" value="1"/>
</dbReference>
<keyword evidence="1" id="KW-0472">Membrane</keyword>
<gene>
    <name evidence="5" type="ORF">GTZ99_03520</name>
</gene>
<dbReference type="InterPro" id="IPR052155">
    <property type="entry name" value="Biofilm_reg_signaling"/>
</dbReference>
<dbReference type="Gene3D" id="3.20.20.450">
    <property type="entry name" value="EAL domain"/>
    <property type="match status" value="1"/>
</dbReference>
<feature type="domain" description="PAC" evidence="2">
    <location>
        <begin position="298"/>
        <end position="352"/>
    </location>
</feature>
<dbReference type="InterPro" id="IPR000160">
    <property type="entry name" value="GGDEF_dom"/>
</dbReference>